<protein>
    <submittedName>
        <fullName evidence="1">Uncharacterized protein</fullName>
    </submittedName>
</protein>
<comment type="caution">
    <text evidence="1">The sequence shown here is derived from an EMBL/GenBank/DDBJ whole genome shotgun (WGS) entry which is preliminary data.</text>
</comment>
<organism evidence="1 2">
    <name type="scientific">Trifolium medium</name>
    <dbReference type="NCBI Taxonomy" id="97028"/>
    <lineage>
        <taxon>Eukaryota</taxon>
        <taxon>Viridiplantae</taxon>
        <taxon>Streptophyta</taxon>
        <taxon>Embryophyta</taxon>
        <taxon>Tracheophyta</taxon>
        <taxon>Spermatophyta</taxon>
        <taxon>Magnoliopsida</taxon>
        <taxon>eudicotyledons</taxon>
        <taxon>Gunneridae</taxon>
        <taxon>Pentapetalae</taxon>
        <taxon>rosids</taxon>
        <taxon>fabids</taxon>
        <taxon>Fabales</taxon>
        <taxon>Fabaceae</taxon>
        <taxon>Papilionoideae</taxon>
        <taxon>50 kb inversion clade</taxon>
        <taxon>NPAAA clade</taxon>
        <taxon>Hologalegina</taxon>
        <taxon>IRL clade</taxon>
        <taxon>Trifolieae</taxon>
        <taxon>Trifolium</taxon>
    </lineage>
</organism>
<accession>A0A392SEU4</accession>
<dbReference type="AlphaFoldDB" id="A0A392SEU4"/>
<evidence type="ECO:0000313" key="2">
    <source>
        <dbReference type="Proteomes" id="UP000265520"/>
    </source>
</evidence>
<evidence type="ECO:0000313" key="1">
    <source>
        <dbReference type="EMBL" id="MCI46376.1"/>
    </source>
</evidence>
<reference evidence="1 2" key="1">
    <citation type="journal article" date="2018" name="Front. Plant Sci.">
        <title>Red Clover (Trifolium pratense) and Zigzag Clover (T. medium) - A Picture of Genomic Similarities and Differences.</title>
        <authorList>
            <person name="Dluhosova J."/>
            <person name="Istvanek J."/>
            <person name="Nedelnik J."/>
            <person name="Repkova J."/>
        </authorList>
    </citation>
    <scope>NUCLEOTIDE SEQUENCE [LARGE SCALE GENOMIC DNA]</scope>
    <source>
        <strain evidence="2">cv. 10/8</strain>
        <tissue evidence="1">Leaf</tissue>
    </source>
</reference>
<name>A0A392SEU4_9FABA</name>
<dbReference type="EMBL" id="LXQA010356604">
    <property type="protein sequence ID" value="MCI46376.1"/>
    <property type="molecule type" value="Genomic_DNA"/>
</dbReference>
<dbReference type="Proteomes" id="UP000265520">
    <property type="component" value="Unassembled WGS sequence"/>
</dbReference>
<sequence>LLWFPLGASSAVDWRFVGGLPISFRSLYPVHSFSRWFEITAILHAAHLAFSCLGYVD</sequence>
<keyword evidence="2" id="KW-1185">Reference proteome</keyword>
<proteinExistence type="predicted"/>
<feature type="non-terminal residue" evidence="1">
    <location>
        <position position="1"/>
    </location>
</feature>